<evidence type="ECO:0000313" key="3">
    <source>
        <dbReference type="Proteomes" id="UP000735302"/>
    </source>
</evidence>
<reference evidence="2 3" key="1">
    <citation type="journal article" date="2021" name="Elife">
        <title>Chloroplast acquisition without the gene transfer in kleptoplastic sea slugs, Plakobranchus ocellatus.</title>
        <authorList>
            <person name="Maeda T."/>
            <person name="Takahashi S."/>
            <person name="Yoshida T."/>
            <person name="Shimamura S."/>
            <person name="Takaki Y."/>
            <person name="Nagai Y."/>
            <person name="Toyoda A."/>
            <person name="Suzuki Y."/>
            <person name="Arimoto A."/>
            <person name="Ishii H."/>
            <person name="Satoh N."/>
            <person name="Nishiyama T."/>
            <person name="Hasebe M."/>
            <person name="Maruyama T."/>
            <person name="Minagawa J."/>
            <person name="Obokata J."/>
            <person name="Shigenobu S."/>
        </authorList>
    </citation>
    <scope>NUCLEOTIDE SEQUENCE [LARGE SCALE GENOMIC DNA]</scope>
</reference>
<feature type="region of interest" description="Disordered" evidence="1">
    <location>
        <begin position="1"/>
        <end position="56"/>
    </location>
</feature>
<dbReference type="EMBL" id="BLXT01006781">
    <property type="protein sequence ID" value="GFO33522.1"/>
    <property type="molecule type" value="Genomic_DNA"/>
</dbReference>
<name>A0AAV4CNT9_9GAST</name>
<gene>
    <name evidence="2" type="ORF">PoB_006002700</name>
</gene>
<keyword evidence="3" id="KW-1185">Reference proteome</keyword>
<evidence type="ECO:0000313" key="2">
    <source>
        <dbReference type="EMBL" id="GFO33522.1"/>
    </source>
</evidence>
<proteinExistence type="predicted"/>
<evidence type="ECO:0000256" key="1">
    <source>
        <dbReference type="SAM" id="MobiDB-lite"/>
    </source>
</evidence>
<comment type="caution">
    <text evidence="2">The sequence shown here is derived from an EMBL/GenBank/DDBJ whole genome shotgun (WGS) entry which is preliminary data.</text>
</comment>
<dbReference type="AlphaFoldDB" id="A0AAV4CNT9"/>
<feature type="compositionally biased region" description="Basic residues" evidence="1">
    <location>
        <begin position="20"/>
        <end position="29"/>
    </location>
</feature>
<protein>
    <submittedName>
        <fullName evidence="2">Uncharacterized protein</fullName>
    </submittedName>
</protein>
<accession>A0AAV4CNT9</accession>
<feature type="compositionally biased region" description="Polar residues" evidence="1">
    <location>
        <begin position="1"/>
        <end position="10"/>
    </location>
</feature>
<sequence length="107" mass="12105">MASITSTEESFQYHGEPATQHHHQHHHHQQQQQHDFADHHDDSPANSSKMTANLLDSCLPRQDDLRLSSLPSGQDAVAGLELATEGFLPISGRTREPLCHRRPRCPW</sequence>
<dbReference type="Proteomes" id="UP000735302">
    <property type="component" value="Unassembled WGS sequence"/>
</dbReference>
<organism evidence="2 3">
    <name type="scientific">Plakobranchus ocellatus</name>
    <dbReference type="NCBI Taxonomy" id="259542"/>
    <lineage>
        <taxon>Eukaryota</taxon>
        <taxon>Metazoa</taxon>
        <taxon>Spiralia</taxon>
        <taxon>Lophotrochozoa</taxon>
        <taxon>Mollusca</taxon>
        <taxon>Gastropoda</taxon>
        <taxon>Heterobranchia</taxon>
        <taxon>Euthyneura</taxon>
        <taxon>Panpulmonata</taxon>
        <taxon>Sacoglossa</taxon>
        <taxon>Placobranchoidea</taxon>
        <taxon>Plakobranchidae</taxon>
        <taxon>Plakobranchus</taxon>
    </lineage>
</organism>